<name>A0A1M6JFC4_9FLAO</name>
<dbReference type="AlphaFoldDB" id="A0A1M6JFC4"/>
<gene>
    <name evidence="1" type="ORF">SAMN04488508_10938</name>
</gene>
<dbReference type="STRING" id="570521.SAMN04488508_10938"/>
<reference evidence="2" key="1">
    <citation type="submission" date="2016-11" db="EMBL/GenBank/DDBJ databases">
        <authorList>
            <person name="Varghese N."/>
            <person name="Submissions S."/>
        </authorList>
    </citation>
    <scope>NUCLEOTIDE SEQUENCE [LARGE SCALE GENOMIC DNA]</scope>
    <source>
        <strain evidence="2">DSM 22623</strain>
    </source>
</reference>
<dbReference type="OrthoDB" id="1453997at2"/>
<organism evidence="1 2">
    <name type="scientific">Aquimarina spongiae</name>
    <dbReference type="NCBI Taxonomy" id="570521"/>
    <lineage>
        <taxon>Bacteria</taxon>
        <taxon>Pseudomonadati</taxon>
        <taxon>Bacteroidota</taxon>
        <taxon>Flavobacteriia</taxon>
        <taxon>Flavobacteriales</taxon>
        <taxon>Flavobacteriaceae</taxon>
        <taxon>Aquimarina</taxon>
    </lineage>
</organism>
<evidence type="ECO:0000313" key="2">
    <source>
        <dbReference type="Proteomes" id="UP000184432"/>
    </source>
</evidence>
<dbReference type="RefSeq" id="WP_073319703.1">
    <property type="nucleotide sequence ID" value="NZ_FQYP01000009.1"/>
</dbReference>
<evidence type="ECO:0000313" key="1">
    <source>
        <dbReference type="EMBL" id="SHJ45383.1"/>
    </source>
</evidence>
<protein>
    <submittedName>
        <fullName evidence="1">Uncharacterized protein</fullName>
    </submittedName>
</protein>
<proteinExistence type="predicted"/>
<dbReference type="EMBL" id="FQYP01000009">
    <property type="protein sequence ID" value="SHJ45383.1"/>
    <property type="molecule type" value="Genomic_DNA"/>
</dbReference>
<dbReference type="Proteomes" id="UP000184432">
    <property type="component" value="Unassembled WGS sequence"/>
</dbReference>
<accession>A0A1M6JFC4</accession>
<sequence>MATATKSKNTKSKKAVSTVKKGLATAGGSIVRNPMTTVYVIGGAIAVYLLYKTFKGINSAGEAVGEFFNPDFDNSVDVGPINNSGATISIEQARIFANQLLGAMNYQNPFFGWHGTDEDTILEVFKRITPADFRLIYNVFGQKDYNGVGSPPDNVIGSIQISSPRDLVFWLNSELSFTDGEVYRVVKKIVNDAGFAF</sequence>
<keyword evidence="2" id="KW-1185">Reference proteome</keyword>